<evidence type="ECO:0000259" key="1">
    <source>
        <dbReference type="Pfam" id="PF08241"/>
    </source>
</evidence>
<sequence>MTDPHRSRVRTGAPVGAGAGGSDVAIDGEMVRSAYARWAPVYTLLAAPTALGRKAAVAKVNSIGGHFLEAGVGTGLALPDYTSNVRITGVDLSHDMLKRANEKIAKERLTNVTGVHEMDLSQLAFADGAFDGAVCMFTITAVPDAAQVMEELARVVRPGGHVVICSHFRAEKFPWTLSDRVLTPFATRLGWNPSMKIDGVLGSKSLELISREDAKPAGLFDLLTFRKQ</sequence>
<dbReference type="PANTHER" id="PTHR42912">
    <property type="entry name" value="METHYLTRANSFERASE"/>
    <property type="match status" value="1"/>
</dbReference>
<protein>
    <submittedName>
        <fullName evidence="2">Phosphatidylethanolamine/phosphatidyl-N-methylethanolamine N-methyltransferase</fullName>
        <ecNumber evidence="2">2.1.1.17</ecNumber>
        <ecNumber evidence="2">2.1.1.71</ecNumber>
    </submittedName>
</protein>
<reference evidence="2" key="1">
    <citation type="submission" date="2023-07" db="EMBL/GenBank/DDBJ databases">
        <title>Genomic Encyclopedia of Type Strains, Phase IV (KMG-IV): sequencing the most valuable type-strain genomes for metagenomic binning, comparative biology and taxonomic classification.</title>
        <authorList>
            <person name="Goeker M."/>
        </authorList>
    </citation>
    <scope>NUCLEOTIDE SEQUENCE</scope>
    <source>
        <strain evidence="2">DSM 21202</strain>
    </source>
</reference>
<dbReference type="InterPro" id="IPR029063">
    <property type="entry name" value="SAM-dependent_MTases_sf"/>
</dbReference>
<dbReference type="EMBL" id="JAUSUL010000002">
    <property type="protein sequence ID" value="MDQ0315519.1"/>
    <property type="molecule type" value="Genomic_DNA"/>
</dbReference>
<keyword evidence="2" id="KW-0808">Transferase</keyword>
<dbReference type="EC" id="2.1.1.17" evidence="2"/>
<dbReference type="Gene3D" id="3.40.50.150">
    <property type="entry name" value="Vaccinia Virus protein VP39"/>
    <property type="match status" value="1"/>
</dbReference>
<dbReference type="GO" id="GO:0004608">
    <property type="term" value="F:phosphatidylethanolamine N-methyltransferase activity"/>
    <property type="evidence" value="ECO:0007669"/>
    <property type="project" value="UniProtKB-EC"/>
</dbReference>
<proteinExistence type="predicted"/>
<name>A0AAE3VN05_9HYPH</name>
<dbReference type="GO" id="GO:0000773">
    <property type="term" value="F:phosphatidyl-N-methylethanolamine N-methyltransferase activity"/>
    <property type="evidence" value="ECO:0007669"/>
    <property type="project" value="UniProtKB-EC"/>
</dbReference>
<keyword evidence="2" id="KW-0489">Methyltransferase</keyword>
<organism evidence="2 3">
    <name type="scientific">Amorphus orientalis</name>
    <dbReference type="NCBI Taxonomy" id="649198"/>
    <lineage>
        <taxon>Bacteria</taxon>
        <taxon>Pseudomonadati</taxon>
        <taxon>Pseudomonadota</taxon>
        <taxon>Alphaproteobacteria</taxon>
        <taxon>Hyphomicrobiales</taxon>
        <taxon>Amorphaceae</taxon>
        <taxon>Amorphus</taxon>
    </lineage>
</organism>
<dbReference type="CDD" id="cd02440">
    <property type="entry name" value="AdoMet_MTases"/>
    <property type="match status" value="1"/>
</dbReference>
<dbReference type="RefSeq" id="WP_306885348.1">
    <property type="nucleotide sequence ID" value="NZ_JAUSUL010000002.1"/>
</dbReference>
<dbReference type="Proteomes" id="UP001229244">
    <property type="component" value="Unassembled WGS sequence"/>
</dbReference>
<accession>A0AAE3VN05</accession>
<dbReference type="SUPFAM" id="SSF53335">
    <property type="entry name" value="S-adenosyl-L-methionine-dependent methyltransferases"/>
    <property type="match status" value="1"/>
</dbReference>
<evidence type="ECO:0000313" key="2">
    <source>
        <dbReference type="EMBL" id="MDQ0315519.1"/>
    </source>
</evidence>
<dbReference type="GO" id="GO:0032259">
    <property type="term" value="P:methylation"/>
    <property type="evidence" value="ECO:0007669"/>
    <property type="project" value="UniProtKB-KW"/>
</dbReference>
<dbReference type="AlphaFoldDB" id="A0AAE3VN05"/>
<dbReference type="InterPro" id="IPR013216">
    <property type="entry name" value="Methyltransf_11"/>
</dbReference>
<gene>
    <name evidence="2" type="ORF">J2S73_001976</name>
</gene>
<feature type="domain" description="Methyltransferase type 11" evidence="1">
    <location>
        <begin position="68"/>
        <end position="164"/>
    </location>
</feature>
<dbReference type="EC" id="2.1.1.71" evidence="2"/>
<dbReference type="InterPro" id="IPR050508">
    <property type="entry name" value="Methyltransf_Superfamily"/>
</dbReference>
<dbReference type="Pfam" id="PF08241">
    <property type="entry name" value="Methyltransf_11"/>
    <property type="match status" value="1"/>
</dbReference>
<comment type="caution">
    <text evidence="2">The sequence shown here is derived from an EMBL/GenBank/DDBJ whole genome shotgun (WGS) entry which is preliminary data.</text>
</comment>
<evidence type="ECO:0000313" key="3">
    <source>
        <dbReference type="Proteomes" id="UP001229244"/>
    </source>
</evidence>
<keyword evidence="3" id="KW-1185">Reference proteome</keyword>